<dbReference type="EMBL" id="VSRR010041595">
    <property type="protein sequence ID" value="MPC75657.1"/>
    <property type="molecule type" value="Genomic_DNA"/>
</dbReference>
<dbReference type="Proteomes" id="UP000324222">
    <property type="component" value="Unassembled WGS sequence"/>
</dbReference>
<organism evidence="1 2">
    <name type="scientific">Portunus trituberculatus</name>
    <name type="common">Swimming crab</name>
    <name type="synonym">Neptunus trituberculatus</name>
    <dbReference type="NCBI Taxonomy" id="210409"/>
    <lineage>
        <taxon>Eukaryota</taxon>
        <taxon>Metazoa</taxon>
        <taxon>Ecdysozoa</taxon>
        <taxon>Arthropoda</taxon>
        <taxon>Crustacea</taxon>
        <taxon>Multicrustacea</taxon>
        <taxon>Malacostraca</taxon>
        <taxon>Eumalacostraca</taxon>
        <taxon>Eucarida</taxon>
        <taxon>Decapoda</taxon>
        <taxon>Pleocyemata</taxon>
        <taxon>Brachyura</taxon>
        <taxon>Eubrachyura</taxon>
        <taxon>Portunoidea</taxon>
        <taxon>Portunidae</taxon>
        <taxon>Portuninae</taxon>
        <taxon>Portunus</taxon>
    </lineage>
</organism>
<reference evidence="1 2" key="1">
    <citation type="submission" date="2019-05" db="EMBL/GenBank/DDBJ databases">
        <title>Another draft genome of Portunus trituberculatus and its Hox gene families provides insights of decapod evolution.</title>
        <authorList>
            <person name="Jeong J.-H."/>
            <person name="Song I."/>
            <person name="Kim S."/>
            <person name="Choi T."/>
            <person name="Kim D."/>
            <person name="Ryu S."/>
            <person name="Kim W."/>
        </authorList>
    </citation>
    <scope>NUCLEOTIDE SEQUENCE [LARGE SCALE GENOMIC DNA]</scope>
    <source>
        <tissue evidence="1">Muscle</tissue>
    </source>
</reference>
<keyword evidence="2" id="KW-1185">Reference proteome</keyword>
<accession>A0A5B7I2I5</accession>
<sequence length="77" mass="8288">MRSYGAGVAAGLGERVLYEVYRVLGEMCLGVDKERVDRVEICKGESKETAGRVVVALEDRSEGKEAESGTSDAIKAH</sequence>
<name>A0A5B7I2I5_PORTR</name>
<protein>
    <submittedName>
        <fullName evidence="1">Uncharacterized protein</fullName>
    </submittedName>
</protein>
<evidence type="ECO:0000313" key="2">
    <source>
        <dbReference type="Proteomes" id="UP000324222"/>
    </source>
</evidence>
<dbReference type="AlphaFoldDB" id="A0A5B7I2I5"/>
<gene>
    <name evidence="1" type="ORF">E2C01_070050</name>
</gene>
<comment type="caution">
    <text evidence="1">The sequence shown here is derived from an EMBL/GenBank/DDBJ whole genome shotgun (WGS) entry which is preliminary data.</text>
</comment>
<evidence type="ECO:0000313" key="1">
    <source>
        <dbReference type="EMBL" id="MPC75657.1"/>
    </source>
</evidence>
<proteinExistence type="predicted"/>